<evidence type="ECO:0000313" key="8">
    <source>
        <dbReference type="EMBL" id="AXX88090.1"/>
    </source>
</evidence>
<comment type="subcellular location">
    <subcellularLocation>
        <location evidence="1">Cell membrane</location>
        <topology evidence="1">Multi-pass membrane protein</topology>
    </subcellularLocation>
</comment>
<reference evidence="8 11" key="3">
    <citation type="submission" date="2018-08" db="EMBL/GenBank/DDBJ databases">
        <title>Complete genome of the Arcobacter marinus type strain JCM 15502.</title>
        <authorList>
            <person name="Miller W.G."/>
            <person name="Yee E."/>
            <person name="Huynh S."/>
            <person name="Parker C.T."/>
        </authorList>
    </citation>
    <scope>NUCLEOTIDE SEQUENCE [LARGE SCALE GENOMIC DNA]</scope>
    <source>
        <strain evidence="8 11">JCM 15502</strain>
    </source>
</reference>
<dbReference type="PANTHER" id="PTHR34856:SF2">
    <property type="entry name" value="PROTEIN NRFD"/>
    <property type="match status" value="1"/>
</dbReference>
<evidence type="ECO:0000256" key="3">
    <source>
        <dbReference type="ARBA" id="ARBA00022475"/>
    </source>
</evidence>
<protein>
    <submittedName>
        <fullName evidence="8 9">Polysulfide reductase</fullName>
    </submittedName>
</protein>
<keyword evidence="10" id="KW-1185">Reference proteome</keyword>
<proteinExistence type="inferred from homology"/>
<feature type="transmembrane region" description="Helical" evidence="7">
    <location>
        <begin position="165"/>
        <end position="185"/>
    </location>
</feature>
<evidence type="ECO:0000256" key="4">
    <source>
        <dbReference type="ARBA" id="ARBA00022692"/>
    </source>
</evidence>
<accession>A0A347TNB2</accession>
<evidence type="ECO:0000313" key="11">
    <source>
        <dbReference type="Proteomes" id="UP000264693"/>
    </source>
</evidence>
<feature type="transmembrane region" description="Helical" evidence="7">
    <location>
        <begin position="278"/>
        <end position="299"/>
    </location>
</feature>
<feature type="transmembrane region" description="Helical" evidence="7">
    <location>
        <begin position="6"/>
        <end position="33"/>
    </location>
</feature>
<dbReference type="PANTHER" id="PTHR34856">
    <property type="entry name" value="PROTEIN NRFD"/>
    <property type="match status" value="1"/>
</dbReference>
<sequence>MGHEIHWGILVALYLFFAGAGAGAIFVSAYYVLDKKIEKPNYFRLAKYSSIIGTAVLIFGIAMIVFDLTTFRDGLSSFNMDKLLRFHKLFMVFVPSSIMSWGTWLLALSVPFAVLFIFSFTSMYNLGKYRKLLARVNMVLAIGICTYTAFLLGDVMHNIIWNNSALVVLFMVSALSSGVALVVFLKVFFFKKDDFNDAKTFSKVDASILTFELICVVIFAYTVMIISKSFDITYIFTLNSVVGQIWWIGAVGIGLLLPLLINIYVLAGNRKLNHVSEYILITSLLGGAFCLRYSVLLAGQMY</sequence>
<dbReference type="Proteomes" id="UP000224740">
    <property type="component" value="Unassembled WGS sequence"/>
</dbReference>
<evidence type="ECO:0000256" key="6">
    <source>
        <dbReference type="ARBA" id="ARBA00023136"/>
    </source>
</evidence>
<feature type="transmembrane region" description="Helical" evidence="7">
    <location>
        <begin position="45"/>
        <end position="66"/>
    </location>
</feature>
<evidence type="ECO:0000256" key="5">
    <source>
        <dbReference type="ARBA" id="ARBA00022989"/>
    </source>
</evidence>
<dbReference type="GO" id="GO:0005886">
    <property type="term" value="C:plasma membrane"/>
    <property type="evidence" value="ECO:0007669"/>
    <property type="project" value="UniProtKB-SubCell"/>
</dbReference>
<feature type="transmembrane region" description="Helical" evidence="7">
    <location>
        <begin position="246"/>
        <end position="266"/>
    </location>
</feature>
<dbReference type="InterPro" id="IPR005614">
    <property type="entry name" value="NrfD-like"/>
</dbReference>
<keyword evidence="3" id="KW-1003">Cell membrane</keyword>
<feature type="transmembrane region" description="Helical" evidence="7">
    <location>
        <begin position="206"/>
        <end position="226"/>
    </location>
</feature>
<reference evidence="10" key="1">
    <citation type="submission" date="2017-09" db="EMBL/GenBank/DDBJ databases">
        <title>Arcobacter canalis sp. nov., a new species isolated from a water canal contaminated with urban sewage.</title>
        <authorList>
            <person name="Perez-Cataluna A."/>
            <person name="Salas-Masso N."/>
            <person name="Figueras M.J."/>
        </authorList>
    </citation>
    <scope>NUCLEOTIDE SEQUENCE [LARGE SCALE GENOMIC DNA]</scope>
    <source>
        <strain evidence="10">CECT 7727</strain>
    </source>
</reference>
<dbReference type="RefSeq" id="WP_099310828.1">
    <property type="nucleotide sequence ID" value="NZ_CP032101.1"/>
</dbReference>
<dbReference type="EMBL" id="CP032101">
    <property type="protein sequence ID" value="AXX88090.1"/>
    <property type="molecule type" value="Genomic_DNA"/>
</dbReference>
<gene>
    <name evidence="8" type="ORF">AMRN_2388</name>
    <name evidence="9" type="ORF">CPH92_05965</name>
</gene>
<dbReference type="KEGG" id="amar:AMRN_2388"/>
<reference evidence="9" key="2">
    <citation type="submission" date="2017-09" db="EMBL/GenBank/DDBJ databases">
        <authorList>
            <person name="Perez-Cataluna A."/>
            <person name="Figueras M.J."/>
            <person name="Salas-Masso N."/>
        </authorList>
    </citation>
    <scope>NUCLEOTIDE SEQUENCE</scope>
    <source>
        <strain evidence="9">CECT 7727</strain>
    </source>
</reference>
<feature type="transmembrane region" description="Helical" evidence="7">
    <location>
        <begin position="98"/>
        <end position="120"/>
    </location>
</feature>
<dbReference type="Gene3D" id="1.20.1630.10">
    <property type="entry name" value="Formate dehydrogenase/DMSO reductase domain"/>
    <property type="match status" value="1"/>
</dbReference>
<dbReference type="EMBL" id="NXAO01000024">
    <property type="protein sequence ID" value="PHO15608.1"/>
    <property type="molecule type" value="Genomic_DNA"/>
</dbReference>
<dbReference type="AlphaFoldDB" id="A0A347TNB2"/>
<name>A0A347TNB2_9BACT</name>
<dbReference type="Proteomes" id="UP000264693">
    <property type="component" value="Chromosome"/>
</dbReference>
<evidence type="ECO:0000313" key="10">
    <source>
        <dbReference type="Proteomes" id="UP000224740"/>
    </source>
</evidence>
<evidence type="ECO:0000313" key="9">
    <source>
        <dbReference type="EMBL" id="PHO15608.1"/>
    </source>
</evidence>
<evidence type="ECO:0000256" key="2">
    <source>
        <dbReference type="ARBA" id="ARBA00008929"/>
    </source>
</evidence>
<keyword evidence="6 7" id="KW-0472">Membrane</keyword>
<keyword evidence="5 7" id="KW-1133">Transmembrane helix</keyword>
<dbReference type="InterPro" id="IPR052049">
    <property type="entry name" value="Electron_transfer_protein"/>
</dbReference>
<evidence type="ECO:0000256" key="7">
    <source>
        <dbReference type="SAM" id="Phobius"/>
    </source>
</evidence>
<feature type="transmembrane region" description="Helical" evidence="7">
    <location>
        <begin position="132"/>
        <end position="153"/>
    </location>
</feature>
<evidence type="ECO:0000256" key="1">
    <source>
        <dbReference type="ARBA" id="ARBA00004651"/>
    </source>
</evidence>
<keyword evidence="4 7" id="KW-0812">Transmembrane</keyword>
<organism evidence="8 11">
    <name type="scientific">Malaciobacter marinus</name>
    <dbReference type="NCBI Taxonomy" id="505249"/>
    <lineage>
        <taxon>Bacteria</taxon>
        <taxon>Pseudomonadati</taxon>
        <taxon>Campylobacterota</taxon>
        <taxon>Epsilonproteobacteria</taxon>
        <taxon>Campylobacterales</taxon>
        <taxon>Arcobacteraceae</taxon>
        <taxon>Malaciobacter</taxon>
    </lineage>
</organism>
<dbReference type="Pfam" id="PF03916">
    <property type="entry name" value="NrfD"/>
    <property type="match status" value="1"/>
</dbReference>
<comment type="similarity">
    <text evidence="2">Belongs to the NrfD family.</text>
</comment>